<evidence type="ECO:0008006" key="3">
    <source>
        <dbReference type="Google" id="ProtNLM"/>
    </source>
</evidence>
<evidence type="ECO:0000313" key="1">
    <source>
        <dbReference type="EMBL" id="MDT7829486.1"/>
    </source>
</evidence>
<reference evidence="1 2" key="1">
    <citation type="submission" date="2023-09" db="EMBL/GenBank/DDBJ databases">
        <title>Novel taxa isolated from Blanes Bay.</title>
        <authorList>
            <person name="Rey-Velasco X."/>
            <person name="Lucena T."/>
        </authorList>
    </citation>
    <scope>NUCLEOTIDE SEQUENCE [LARGE SCALE GENOMIC DNA]</scope>
    <source>
        <strain evidence="1 2">S334</strain>
    </source>
</reference>
<dbReference type="RefSeq" id="WP_314015440.1">
    <property type="nucleotide sequence ID" value="NZ_JAVTTP010000001.1"/>
</dbReference>
<dbReference type="EMBL" id="JAVTTP010000001">
    <property type="protein sequence ID" value="MDT7829486.1"/>
    <property type="molecule type" value="Genomic_DNA"/>
</dbReference>
<protein>
    <recommendedName>
        <fullName evidence="3">DUF2281 domain-containing protein</fullName>
    </recommendedName>
</protein>
<evidence type="ECO:0000313" key="2">
    <source>
        <dbReference type="Proteomes" id="UP001250656"/>
    </source>
</evidence>
<proteinExistence type="predicted"/>
<comment type="caution">
    <text evidence="1">The sequence shown here is derived from an EMBL/GenBank/DDBJ whole genome shotgun (WGS) entry which is preliminary data.</text>
</comment>
<dbReference type="Proteomes" id="UP001250656">
    <property type="component" value="Unassembled WGS sequence"/>
</dbReference>
<keyword evidence="2" id="KW-1185">Reference proteome</keyword>
<organism evidence="1 2">
    <name type="scientific">Pricia mediterranea</name>
    <dbReference type="NCBI Taxonomy" id="3076079"/>
    <lineage>
        <taxon>Bacteria</taxon>
        <taxon>Pseudomonadati</taxon>
        <taxon>Bacteroidota</taxon>
        <taxon>Flavobacteriia</taxon>
        <taxon>Flavobacteriales</taxon>
        <taxon>Flavobacteriaceae</taxon>
        <taxon>Pricia</taxon>
    </lineage>
</organism>
<name>A0ABU3L847_9FLAO</name>
<gene>
    <name evidence="1" type="ORF">RQM65_12485</name>
</gene>
<accession>A0ABU3L847</accession>
<sequence length="62" mass="7240">MTTGQIKSRIKEVIENIPDNALEEILNYLEEIKGKAEDDILMSQRLRKILTEDKELLEKLAR</sequence>